<comment type="subcellular location">
    <subcellularLocation>
        <location evidence="1">Cell membrane</location>
        <topology evidence="1">Multi-pass membrane protein</topology>
    </subcellularLocation>
</comment>
<dbReference type="InterPro" id="IPR010432">
    <property type="entry name" value="RDD"/>
</dbReference>
<feature type="transmembrane region" description="Helical" evidence="6">
    <location>
        <begin position="22"/>
        <end position="41"/>
    </location>
</feature>
<evidence type="ECO:0000313" key="8">
    <source>
        <dbReference type="EMBL" id="MDO2409515.1"/>
    </source>
</evidence>
<reference evidence="8 9" key="1">
    <citation type="submission" date="2023-06" db="EMBL/GenBank/DDBJ databases">
        <title>Campylobacter magnum sp. nov., isolated from cecal contents of domestic pigs (Sus scrofa domesticus).</title>
        <authorList>
            <person name="Papic B."/>
            <person name="Gruntar I."/>
        </authorList>
    </citation>
    <scope>NUCLEOTIDE SEQUENCE [LARGE SCALE GENOMIC DNA]</scope>
    <source>
        <strain evidence="9">34484-21</strain>
    </source>
</reference>
<dbReference type="RefSeq" id="WP_302244358.1">
    <property type="nucleotide sequence ID" value="NZ_JAULJQ010000005.1"/>
</dbReference>
<name>A0ABT8T7R9_9BACT</name>
<proteinExistence type="predicted"/>
<evidence type="ECO:0000256" key="6">
    <source>
        <dbReference type="SAM" id="Phobius"/>
    </source>
</evidence>
<dbReference type="EMBL" id="JAULJQ010000005">
    <property type="protein sequence ID" value="MDO2409515.1"/>
    <property type="molecule type" value="Genomic_DNA"/>
</dbReference>
<evidence type="ECO:0000256" key="5">
    <source>
        <dbReference type="ARBA" id="ARBA00023136"/>
    </source>
</evidence>
<sequence length="150" mass="17328">MESIAERLERENIRLASFDKRLFAYLIDDVIISVLFFVIYYGAFKNAASDAQTMIAVINSFIWQLVLLKVLYHTFFVWRYGASLGKIVMKIMVLDGEILDFPSLPKALIRACVRIISEWCFYLGFIWMLGNAAKQSWHDKLSGTIVCENK</sequence>
<evidence type="ECO:0000313" key="9">
    <source>
        <dbReference type="Proteomes" id="UP001171111"/>
    </source>
</evidence>
<accession>A0ABT8T7R9</accession>
<evidence type="ECO:0000259" key="7">
    <source>
        <dbReference type="Pfam" id="PF06271"/>
    </source>
</evidence>
<evidence type="ECO:0000256" key="2">
    <source>
        <dbReference type="ARBA" id="ARBA00022475"/>
    </source>
</evidence>
<feature type="domain" description="RDD" evidence="7">
    <location>
        <begin position="16"/>
        <end position="143"/>
    </location>
</feature>
<dbReference type="Pfam" id="PF06271">
    <property type="entry name" value="RDD"/>
    <property type="match status" value="1"/>
</dbReference>
<evidence type="ECO:0000256" key="3">
    <source>
        <dbReference type="ARBA" id="ARBA00022692"/>
    </source>
</evidence>
<feature type="transmembrane region" description="Helical" evidence="6">
    <location>
        <begin position="61"/>
        <end position="82"/>
    </location>
</feature>
<dbReference type="Proteomes" id="UP001171111">
    <property type="component" value="Unassembled WGS sequence"/>
</dbReference>
<evidence type="ECO:0000256" key="1">
    <source>
        <dbReference type="ARBA" id="ARBA00004651"/>
    </source>
</evidence>
<dbReference type="PANTHER" id="PTHR36115:SF4">
    <property type="entry name" value="MEMBRANE PROTEIN"/>
    <property type="match status" value="1"/>
</dbReference>
<comment type="caution">
    <text evidence="8">The sequence shown here is derived from an EMBL/GenBank/DDBJ whole genome shotgun (WGS) entry which is preliminary data.</text>
</comment>
<keyword evidence="3 6" id="KW-0812">Transmembrane</keyword>
<keyword evidence="2" id="KW-1003">Cell membrane</keyword>
<evidence type="ECO:0000256" key="4">
    <source>
        <dbReference type="ARBA" id="ARBA00022989"/>
    </source>
</evidence>
<keyword evidence="4 6" id="KW-1133">Transmembrane helix</keyword>
<dbReference type="InterPro" id="IPR051791">
    <property type="entry name" value="Pra-immunoreactive"/>
</dbReference>
<organism evidence="8 9">
    <name type="scientific">Campylobacter magnus</name>
    <dbReference type="NCBI Taxonomy" id="3026462"/>
    <lineage>
        <taxon>Bacteria</taxon>
        <taxon>Pseudomonadati</taxon>
        <taxon>Campylobacterota</taxon>
        <taxon>Epsilonproteobacteria</taxon>
        <taxon>Campylobacterales</taxon>
        <taxon>Campylobacteraceae</taxon>
        <taxon>Campylobacter</taxon>
    </lineage>
</organism>
<gene>
    <name evidence="8" type="ORF">Q2362_05300</name>
</gene>
<dbReference type="PANTHER" id="PTHR36115">
    <property type="entry name" value="PROLINE-RICH ANTIGEN HOMOLOG-RELATED"/>
    <property type="match status" value="1"/>
</dbReference>
<keyword evidence="9" id="KW-1185">Reference proteome</keyword>
<protein>
    <submittedName>
        <fullName evidence="8">RDD family protein</fullName>
    </submittedName>
</protein>
<keyword evidence="5 6" id="KW-0472">Membrane</keyword>